<feature type="domain" description="Peptidase M43 pregnancy-associated plasma-A" evidence="11">
    <location>
        <begin position="223"/>
        <end position="358"/>
    </location>
</feature>
<keyword evidence="8" id="KW-1015">Disulfide bond</keyword>
<feature type="region of interest" description="Disordered" evidence="9">
    <location>
        <begin position="23"/>
        <end position="60"/>
    </location>
</feature>
<sequence length="377" mass="41164">MRFSFILGLLPVVLGAAATSPDTTEAPPSLNFGQTGVAPPTKPTFPPTTHPYHGDSPSSNLWTPAQKASFQQAVASWDGKEVTTKGCAVYADQTITIPVFVVVHYYSNPISNDKTRAHGYLSPAQVQAMIDQMNKDWSASKPRVRFALSTGTGANAGIRYVVFRKIADWNNFIVAPPSNQAELDVVTTIAENVRGPVSSRPSSQMRQLFIYTVKAMPDSTIAFAFLPSSSSPFSVDGIYISQEYLLKPASDLAYHYPHTLTHEAGHWLTLEHTFEGGCDAPNTLTGGDMVTDTPRWDLSSNFYSNACYYYKQYGYDFNKIVNPCPGGTKAQAIANIANYMSYSLAECTTKFTTGQQKRAWAAAINFRKFVPVCGAVA</sequence>
<evidence type="ECO:0000313" key="12">
    <source>
        <dbReference type="EMBL" id="ORY91673.1"/>
    </source>
</evidence>
<feature type="compositionally biased region" description="Pro residues" evidence="9">
    <location>
        <begin position="40"/>
        <end position="49"/>
    </location>
</feature>
<evidence type="ECO:0000256" key="2">
    <source>
        <dbReference type="ARBA" id="ARBA00022670"/>
    </source>
</evidence>
<dbReference type="Proteomes" id="UP000193467">
    <property type="component" value="Unassembled WGS sequence"/>
</dbReference>
<dbReference type="AlphaFoldDB" id="A0A1Y2G3Y2"/>
<dbReference type="InterPro" id="IPR024079">
    <property type="entry name" value="MetalloPept_cat_dom_sf"/>
</dbReference>
<evidence type="ECO:0000256" key="4">
    <source>
        <dbReference type="ARBA" id="ARBA00022729"/>
    </source>
</evidence>
<keyword evidence="13" id="KW-1185">Reference proteome</keyword>
<evidence type="ECO:0000256" key="1">
    <source>
        <dbReference type="ARBA" id="ARBA00008721"/>
    </source>
</evidence>
<organism evidence="12 13">
    <name type="scientific">Leucosporidium creatinivorum</name>
    <dbReference type="NCBI Taxonomy" id="106004"/>
    <lineage>
        <taxon>Eukaryota</taxon>
        <taxon>Fungi</taxon>
        <taxon>Dikarya</taxon>
        <taxon>Basidiomycota</taxon>
        <taxon>Pucciniomycotina</taxon>
        <taxon>Microbotryomycetes</taxon>
        <taxon>Leucosporidiales</taxon>
        <taxon>Leucosporidium</taxon>
    </lineage>
</organism>
<evidence type="ECO:0000313" key="13">
    <source>
        <dbReference type="Proteomes" id="UP000193467"/>
    </source>
</evidence>
<keyword evidence="2" id="KW-0645">Protease</keyword>
<protein>
    <recommendedName>
        <fullName evidence="11">Peptidase M43 pregnancy-associated plasma-A domain-containing protein</fullName>
    </recommendedName>
</protein>
<feature type="signal peptide" evidence="10">
    <location>
        <begin position="1"/>
        <end position="18"/>
    </location>
</feature>
<keyword evidence="3" id="KW-0479">Metal-binding</keyword>
<evidence type="ECO:0000259" key="11">
    <source>
        <dbReference type="Pfam" id="PF05572"/>
    </source>
</evidence>
<proteinExistence type="inferred from homology"/>
<dbReference type="EMBL" id="MCGR01000002">
    <property type="protein sequence ID" value="ORY91673.1"/>
    <property type="molecule type" value="Genomic_DNA"/>
</dbReference>
<dbReference type="Pfam" id="PF05572">
    <property type="entry name" value="Peptidase_M43"/>
    <property type="match status" value="1"/>
</dbReference>
<comment type="caution">
    <text evidence="12">The sequence shown here is derived from an EMBL/GenBank/DDBJ whole genome shotgun (WGS) entry which is preliminary data.</text>
</comment>
<dbReference type="Gene3D" id="3.40.390.10">
    <property type="entry name" value="Collagenase (Catalytic Domain)"/>
    <property type="match status" value="1"/>
</dbReference>
<reference evidence="12 13" key="1">
    <citation type="submission" date="2016-07" db="EMBL/GenBank/DDBJ databases">
        <title>Pervasive Adenine N6-methylation of Active Genes in Fungi.</title>
        <authorList>
            <consortium name="DOE Joint Genome Institute"/>
            <person name="Mondo S.J."/>
            <person name="Dannebaum R.O."/>
            <person name="Kuo R.C."/>
            <person name="Labutti K."/>
            <person name="Haridas S."/>
            <person name="Kuo A."/>
            <person name="Salamov A."/>
            <person name="Ahrendt S.R."/>
            <person name="Lipzen A."/>
            <person name="Sullivan W."/>
            <person name="Andreopoulos W.B."/>
            <person name="Clum A."/>
            <person name="Lindquist E."/>
            <person name="Daum C."/>
            <person name="Ramamoorthy G.K."/>
            <person name="Gryganskyi A."/>
            <person name="Culley D."/>
            <person name="Magnuson J.K."/>
            <person name="James T.Y."/>
            <person name="O'Malley M.A."/>
            <person name="Stajich J.E."/>
            <person name="Spatafora J.W."/>
            <person name="Visel A."/>
            <person name="Grigoriev I.V."/>
        </authorList>
    </citation>
    <scope>NUCLEOTIDE SEQUENCE [LARGE SCALE GENOMIC DNA]</scope>
    <source>
        <strain evidence="12 13">62-1032</strain>
    </source>
</reference>
<dbReference type="PANTHER" id="PTHR47466:SF1">
    <property type="entry name" value="METALLOPROTEASE MEP1 (AFU_ORTHOLOGUE AFUA_1G07730)-RELATED"/>
    <property type="match status" value="1"/>
</dbReference>
<dbReference type="GO" id="GO:0008237">
    <property type="term" value="F:metallopeptidase activity"/>
    <property type="evidence" value="ECO:0007669"/>
    <property type="project" value="UniProtKB-KW"/>
</dbReference>
<evidence type="ECO:0000256" key="5">
    <source>
        <dbReference type="ARBA" id="ARBA00022801"/>
    </source>
</evidence>
<dbReference type="PANTHER" id="PTHR47466">
    <property type="match status" value="1"/>
</dbReference>
<keyword evidence="5" id="KW-0378">Hydrolase</keyword>
<feature type="chain" id="PRO_5013277037" description="Peptidase M43 pregnancy-associated plasma-A domain-containing protein" evidence="10">
    <location>
        <begin position="19"/>
        <end position="377"/>
    </location>
</feature>
<evidence type="ECO:0000256" key="8">
    <source>
        <dbReference type="ARBA" id="ARBA00023157"/>
    </source>
</evidence>
<evidence type="ECO:0000256" key="10">
    <source>
        <dbReference type="SAM" id="SignalP"/>
    </source>
</evidence>
<dbReference type="GO" id="GO:0046872">
    <property type="term" value="F:metal ion binding"/>
    <property type="evidence" value="ECO:0007669"/>
    <property type="project" value="UniProtKB-KW"/>
</dbReference>
<comment type="similarity">
    <text evidence="1">Belongs to the peptidase M43B family.</text>
</comment>
<dbReference type="InParanoid" id="A0A1Y2G3Y2"/>
<name>A0A1Y2G3Y2_9BASI</name>
<keyword evidence="6" id="KW-0862">Zinc</keyword>
<evidence type="ECO:0000256" key="6">
    <source>
        <dbReference type="ARBA" id="ARBA00022833"/>
    </source>
</evidence>
<evidence type="ECO:0000256" key="9">
    <source>
        <dbReference type="SAM" id="MobiDB-lite"/>
    </source>
</evidence>
<keyword evidence="4 10" id="KW-0732">Signal</keyword>
<dbReference type="GO" id="GO:0006508">
    <property type="term" value="P:proteolysis"/>
    <property type="evidence" value="ECO:0007669"/>
    <property type="project" value="UniProtKB-KW"/>
</dbReference>
<accession>A0A1Y2G3Y2</accession>
<dbReference type="OrthoDB" id="536211at2759"/>
<dbReference type="InterPro" id="IPR008754">
    <property type="entry name" value="Peptidase_M43"/>
</dbReference>
<dbReference type="SUPFAM" id="SSF55486">
    <property type="entry name" value="Metalloproteases ('zincins'), catalytic domain"/>
    <property type="match status" value="1"/>
</dbReference>
<evidence type="ECO:0000256" key="3">
    <source>
        <dbReference type="ARBA" id="ARBA00022723"/>
    </source>
</evidence>
<evidence type="ECO:0000256" key="7">
    <source>
        <dbReference type="ARBA" id="ARBA00023049"/>
    </source>
</evidence>
<gene>
    <name evidence="12" type="ORF">BCR35DRAFT_349457</name>
</gene>
<keyword evidence="7" id="KW-0482">Metalloprotease</keyword>